<name>A0A653ABK9_UNCDX</name>
<dbReference type="Gene3D" id="3.90.1150.10">
    <property type="entry name" value="Aspartate Aminotransferase, domain 1"/>
    <property type="match status" value="1"/>
</dbReference>
<reference evidence="6" key="1">
    <citation type="submission" date="2018-07" db="EMBL/GenBank/DDBJ databases">
        <authorList>
            <consortium name="Genoscope - CEA"/>
            <person name="William W."/>
        </authorList>
    </citation>
    <scope>NUCLEOTIDE SEQUENCE</scope>
    <source>
        <strain evidence="6">IK1</strain>
    </source>
</reference>
<sequence>MAIREEFPVTRSYTYLNHAAVSPMPRRVAAGLTRLNEDRVHHGIVMFPEWMKRIGEVRGLLARLIGAEDQEIAFVGNTSEGLSAVAGGIDWQAGDAVLVSRPDFPSNIYPWLDLERKGVQVVFVERRRGIVDPGDVRRALRKGARLLAVSSVDFLTGGASDLQALGGLCREEGLLFCVDAIQSLGVLPIDVRSSGIHFLAAGGHKWLLGPLGCGMLYVDQEAVRRLHPTQIGWRSVENEEDFFNIRYELKSGAAKLEPGTPNVSGIYALGSAVELLLEAGIDAVRRRIFHLNDLLAAGLSQRGLEIVTPMSPLERSGILTFRPRGDAPPLFKAMLKERVLVSERGGLIRLSPHFYNDEADAARFFEVLDRLS</sequence>
<comment type="similarity">
    <text evidence="3">Belongs to the class-V pyridoxal-phosphate-dependent aminotransferase family.</text>
</comment>
<dbReference type="EMBL" id="UPXX01000029">
    <property type="protein sequence ID" value="VBB45371.1"/>
    <property type="molecule type" value="Genomic_DNA"/>
</dbReference>
<evidence type="ECO:0000256" key="2">
    <source>
        <dbReference type="ARBA" id="ARBA00022898"/>
    </source>
</evidence>
<dbReference type="InterPro" id="IPR015424">
    <property type="entry name" value="PyrdxlP-dep_Trfase"/>
</dbReference>
<evidence type="ECO:0000256" key="3">
    <source>
        <dbReference type="RuleBase" id="RU004075"/>
    </source>
</evidence>
<proteinExistence type="inferred from homology"/>
<evidence type="ECO:0000313" key="6">
    <source>
        <dbReference type="EMBL" id="VBB45371.1"/>
    </source>
</evidence>
<feature type="domain" description="Aminotransferase class V" evidence="5">
    <location>
        <begin position="15"/>
        <end position="338"/>
    </location>
</feature>
<dbReference type="GO" id="GO:0008483">
    <property type="term" value="F:transaminase activity"/>
    <property type="evidence" value="ECO:0007669"/>
    <property type="project" value="UniProtKB-KW"/>
</dbReference>
<organism evidence="6">
    <name type="scientific">Uncultured Desulfatiglans sp</name>
    <dbReference type="NCBI Taxonomy" id="1748965"/>
    <lineage>
        <taxon>Bacteria</taxon>
        <taxon>Pseudomonadati</taxon>
        <taxon>Thermodesulfobacteriota</taxon>
        <taxon>Desulfobacteria</taxon>
        <taxon>Desulfatiglandales</taxon>
        <taxon>Desulfatiglandaceae</taxon>
        <taxon>Desulfatiglans</taxon>
        <taxon>environmental samples</taxon>
    </lineage>
</organism>
<dbReference type="Pfam" id="PF00266">
    <property type="entry name" value="Aminotran_5"/>
    <property type="match status" value="1"/>
</dbReference>
<keyword evidence="6" id="KW-0808">Transferase</keyword>
<keyword evidence="2" id="KW-0663">Pyridoxal phosphate</keyword>
<evidence type="ECO:0000256" key="1">
    <source>
        <dbReference type="ARBA" id="ARBA00001933"/>
    </source>
</evidence>
<dbReference type="PROSITE" id="PS00595">
    <property type="entry name" value="AA_TRANSFER_CLASS_5"/>
    <property type="match status" value="1"/>
</dbReference>
<dbReference type="InterPro" id="IPR000192">
    <property type="entry name" value="Aminotrans_V_dom"/>
</dbReference>
<dbReference type="Gene3D" id="3.40.640.10">
    <property type="entry name" value="Type I PLP-dependent aspartate aminotransferase-like (Major domain)"/>
    <property type="match status" value="1"/>
</dbReference>
<comment type="cofactor">
    <cofactor evidence="1 4">
        <name>pyridoxal 5'-phosphate</name>
        <dbReference type="ChEBI" id="CHEBI:597326"/>
    </cofactor>
</comment>
<dbReference type="PANTHER" id="PTHR43586:SF15">
    <property type="entry name" value="BLR3095 PROTEIN"/>
    <property type="match status" value="1"/>
</dbReference>
<accession>A0A653ABK9</accession>
<dbReference type="AlphaFoldDB" id="A0A653ABK9"/>
<dbReference type="InterPro" id="IPR015422">
    <property type="entry name" value="PyrdxlP-dep_Trfase_small"/>
</dbReference>
<evidence type="ECO:0000259" key="5">
    <source>
        <dbReference type="Pfam" id="PF00266"/>
    </source>
</evidence>
<gene>
    <name evidence="6" type="ORF">TRIP_B350336</name>
</gene>
<dbReference type="InterPro" id="IPR015421">
    <property type="entry name" value="PyrdxlP-dep_Trfase_major"/>
</dbReference>
<keyword evidence="6" id="KW-0032">Aminotransferase</keyword>
<protein>
    <submittedName>
        <fullName evidence="6">Aminotransferase, class V</fullName>
    </submittedName>
</protein>
<dbReference type="SUPFAM" id="SSF53383">
    <property type="entry name" value="PLP-dependent transferases"/>
    <property type="match status" value="1"/>
</dbReference>
<dbReference type="PANTHER" id="PTHR43586">
    <property type="entry name" value="CYSTEINE DESULFURASE"/>
    <property type="match status" value="1"/>
</dbReference>
<evidence type="ECO:0000256" key="4">
    <source>
        <dbReference type="RuleBase" id="RU004504"/>
    </source>
</evidence>
<dbReference type="InterPro" id="IPR020578">
    <property type="entry name" value="Aminotrans_V_PyrdxlP_BS"/>
</dbReference>